<accession>A0ABV5W486</accession>
<comment type="caution">
    <text evidence="2">The sequence shown here is derived from an EMBL/GenBank/DDBJ whole genome shotgun (WGS) entry which is preliminary data.</text>
</comment>
<dbReference type="EMBL" id="JBHMAG010000018">
    <property type="protein sequence ID" value="MFB9755382.1"/>
    <property type="molecule type" value="Genomic_DNA"/>
</dbReference>
<reference evidence="2 3" key="1">
    <citation type="submission" date="2024-09" db="EMBL/GenBank/DDBJ databases">
        <authorList>
            <person name="Sun Q."/>
            <person name="Mori K."/>
        </authorList>
    </citation>
    <scope>NUCLEOTIDE SEQUENCE [LARGE SCALE GENOMIC DNA]</scope>
    <source>
        <strain evidence="2 3">JCM 12520</strain>
    </source>
</reference>
<gene>
    <name evidence="2" type="ORF">ACFFNY_27720</name>
</gene>
<name>A0ABV5W486_9BACL</name>
<sequence>MESDSERIIGGAVDNEGVHEAGNGGETAGTEDRGENEGREEDGEFEGNADGSKKNGEAVGGRGVGAGGQPLTRADLIDLSHTVAHDMETYPGFPRMQVSDYISQRSCWKPASLSSKTSLLRAVSRSKGFISPPPRSKCRG</sequence>
<evidence type="ECO:0000313" key="2">
    <source>
        <dbReference type="EMBL" id="MFB9755382.1"/>
    </source>
</evidence>
<feature type="region of interest" description="Disordered" evidence="1">
    <location>
        <begin position="1"/>
        <end position="71"/>
    </location>
</feature>
<dbReference type="RefSeq" id="WP_344908270.1">
    <property type="nucleotide sequence ID" value="NZ_BAAAYO010000006.1"/>
</dbReference>
<organism evidence="2 3">
    <name type="scientific">Paenibacillus hodogayensis</name>
    <dbReference type="NCBI Taxonomy" id="279208"/>
    <lineage>
        <taxon>Bacteria</taxon>
        <taxon>Bacillati</taxon>
        <taxon>Bacillota</taxon>
        <taxon>Bacilli</taxon>
        <taxon>Bacillales</taxon>
        <taxon>Paenibacillaceae</taxon>
        <taxon>Paenibacillus</taxon>
    </lineage>
</organism>
<evidence type="ECO:0000256" key="1">
    <source>
        <dbReference type="SAM" id="MobiDB-lite"/>
    </source>
</evidence>
<feature type="compositionally biased region" description="Acidic residues" evidence="1">
    <location>
        <begin position="38"/>
        <end position="47"/>
    </location>
</feature>
<protein>
    <submittedName>
        <fullName evidence="2">Uncharacterized protein</fullName>
    </submittedName>
</protein>
<dbReference type="Proteomes" id="UP001589619">
    <property type="component" value="Unassembled WGS sequence"/>
</dbReference>
<proteinExistence type="predicted"/>
<keyword evidence="3" id="KW-1185">Reference proteome</keyword>
<evidence type="ECO:0000313" key="3">
    <source>
        <dbReference type="Proteomes" id="UP001589619"/>
    </source>
</evidence>
<feature type="compositionally biased region" description="Gly residues" evidence="1">
    <location>
        <begin position="58"/>
        <end position="68"/>
    </location>
</feature>